<keyword evidence="2" id="KW-1185">Reference proteome</keyword>
<dbReference type="PANTHER" id="PTHR35317:SF11">
    <property type="entry name" value="CCHC-TYPE DOMAIN-CONTAINING PROTEIN"/>
    <property type="match status" value="1"/>
</dbReference>
<gene>
    <name evidence="1" type="ORF">KK1_043801</name>
</gene>
<evidence type="ECO:0000313" key="1">
    <source>
        <dbReference type="EMBL" id="KYP35180.1"/>
    </source>
</evidence>
<evidence type="ECO:0008006" key="3">
    <source>
        <dbReference type="Google" id="ProtNLM"/>
    </source>
</evidence>
<evidence type="ECO:0000313" key="2">
    <source>
        <dbReference type="Proteomes" id="UP000075243"/>
    </source>
</evidence>
<name>A0A151QXY9_CAJCA</name>
<proteinExistence type="predicted"/>
<dbReference type="Pfam" id="PF14223">
    <property type="entry name" value="Retrotran_gag_2"/>
    <property type="match status" value="1"/>
</dbReference>
<dbReference type="Proteomes" id="UP000075243">
    <property type="component" value="Unassembled WGS sequence"/>
</dbReference>
<dbReference type="OMA" id="DNYTIWA"/>
<sequence>MEAFLDANDLWKAVEEDYEVGQLPENPTLNQIKYHKERKQRKSKAKSCLFFAVSQSIFTRIVTLKSTKAIWDFLKQEYEGNERVKGMQVLNLIREFEMQRMKVMEPL</sequence>
<dbReference type="PANTHER" id="PTHR35317">
    <property type="entry name" value="OS04G0629600 PROTEIN"/>
    <property type="match status" value="1"/>
</dbReference>
<dbReference type="Gramene" id="C.cajan_43089.t">
    <property type="protein sequence ID" value="C.cajan_43089.t.cds1"/>
    <property type="gene ID" value="C.cajan_43089"/>
</dbReference>
<dbReference type="AlphaFoldDB" id="A0A151QXY9"/>
<protein>
    <recommendedName>
        <fullName evidence="3">Retrovirus-related Pol polyprotein from transposon TNT 1-94</fullName>
    </recommendedName>
</protein>
<dbReference type="STRING" id="3821.A0A151QXY9"/>
<reference evidence="1" key="1">
    <citation type="journal article" date="2012" name="Nat. Biotechnol.">
        <title>Draft genome sequence of pigeonpea (Cajanus cajan), an orphan legume crop of resource-poor farmers.</title>
        <authorList>
            <person name="Varshney R.K."/>
            <person name="Chen W."/>
            <person name="Li Y."/>
            <person name="Bharti A.K."/>
            <person name="Saxena R.K."/>
            <person name="Schlueter J.A."/>
            <person name="Donoghue M.T."/>
            <person name="Azam S."/>
            <person name="Fan G."/>
            <person name="Whaley A.M."/>
            <person name="Farmer A.D."/>
            <person name="Sheridan J."/>
            <person name="Iwata A."/>
            <person name="Tuteja R."/>
            <person name="Penmetsa R.V."/>
            <person name="Wu W."/>
            <person name="Upadhyaya H.D."/>
            <person name="Yang S.P."/>
            <person name="Shah T."/>
            <person name="Saxena K.B."/>
            <person name="Michael T."/>
            <person name="McCombie W.R."/>
            <person name="Yang B."/>
            <person name="Zhang G."/>
            <person name="Yang H."/>
            <person name="Wang J."/>
            <person name="Spillane C."/>
            <person name="Cook D.R."/>
            <person name="May G.D."/>
            <person name="Xu X."/>
            <person name="Jackson S.A."/>
        </authorList>
    </citation>
    <scope>NUCLEOTIDE SEQUENCE [LARGE SCALE GENOMIC DNA]</scope>
</reference>
<dbReference type="EMBL" id="KQ484429">
    <property type="protein sequence ID" value="KYP35180.1"/>
    <property type="molecule type" value="Genomic_DNA"/>
</dbReference>
<organism evidence="1 2">
    <name type="scientific">Cajanus cajan</name>
    <name type="common">Pigeon pea</name>
    <name type="synonym">Cajanus indicus</name>
    <dbReference type="NCBI Taxonomy" id="3821"/>
    <lineage>
        <taxon>Eukaryota</taxon>
        <taxon>Viridiplantae</taxon>
        <taxon>Streptophyta</taxon>
        <taxon>Embryophyta</taxon>
        <taxon>Tracheophyta</taxon>
        <taxon>Spermatophyta</taxon>
        <taxon>Magnoliopsida</taxon>
        <taxon>eudicotyledons</taxon>
        <taxon>Gunneridae</taxon>
        <taxon>Pentapetalae</taxon>
        <taxon>rosids</taxon>
        <taxon>fabids</taxon>
        <taxon>Fabales</taxon>
        <taxon>Fabaceae</taxon>
        <taxon>Papilionoideae</taxon>
        <taxon>50 kb inversion clade</taxon>
        <taxon>NPAAA clade</taxon>
        <taxon>indigoferoid/millettioid clade</taxon>
        <taxon>Phaseoleae</taxon>
        <taxon>Cajanus</taxon>
    </lineage>
</organism>
<accession>A0A151QXY9</accession>